<dbReference type="STRING" id="44251.PDUR_27030"/>
<dbReference type="SUPFAM" id="SSF53383">
    <property type="entry name" value="PLP-dependent transferases"/>
    <property type="match status" value="1"/>
</dbReference>
<sequence>MNQNFNTMLTRLGNHNPLSLSVPETIPLTLSSVFAFDDVDSLNRVYDGEAEGFIYSRMTNPVHEALKEVMRTIDGGEDALVFSSGMAAITSTLITHLKAGDHVLASQALYGETYEFLKYQLSKFNIDVTFAHFDDEDIDQYFTPRTRLVYTETISNPLMAVNDLQKLAEAAHAHGAKLVVDNTFATPVVCQPLKLGADVVVYSATKYLCGHGDVTGGIVVSDQETIRAIDKVGTLYGGCMSPFDAWILIRSLKTLELRMKEHSGNALKLAAFFNSHPKINKVFYPGLESSPFFDRAGSLFNNQLFGGMLTIDLKGETDSYRTFIDNLEGIKFVPSLAGVKTSVCSPAITSHRNLNDQELEEAGIGKSFIRISTGLEHIEDLIAEFDNVLNLI</sequence>
<evidence type="ECO:0000256" key="4">
    <source>
        <dbReference type="ARBA" id="ARBA00047175"/>
    </source>
</evidence>
<dbReference type="PANTHER" id="PTHR11808:SF80">
    <property type="entry name" value="CYSTATHIONINE GAMMA-LYASE"/>
    <property type="match status" value="1"/>
</dbReference>
<keyword evidence="11" id="KW-1185">Reference proteome</keyword>
<comment type="catalytic activity">
    <reaction evidence="7">
        <text>L-methionine + H2O = methanethiol + 2-oxobutanoate + NH4(+)</text>
        <dbReference type="Rhea" id="RHEA:23800"/>
        <dbReference type="ChEBI" id="CHEBI:15377"/>
        <dbReference type="ChEBI" id="CHEBI:16007"/>
        <dbReference type="ChEBI" id="CHEBI:16763"/>
        <dbReference type="ChEBI" id="CHEBI:28938"/>
        <dbReference type="ChEBI" id="CHEBI:57844"/>
        <dbReference type="EC" id="4.4.1.11"/>
    </reaction>
    <physiologicalReaction direction="left-to-right" evidence="7">
        <dbReference type="Rhea" id="RHEA:23801"/>
    </physiologicalReaction>
</comment>
<dbReference type="Pfam" id="PF01053">
    <property type="entry name" value="Cys_Met_Meta_PP"/>
    <property type="match status" value="1"/>
</dbReference>
<dbReference type="InterPro" id="IPR000277">
    <property type="entry name" value="Cys/Met-Metab_PyrdxlP-dep_enz"/>
</dbReference>
<dbReference type="InterPro" id="IPR015422">
    <property type="entry name" value="PyrdxlP-dep_Trfase_small"/>
</dbReference>
<evidence type="ECO:0000313" key="10">
    <source>
        <dbReference type="EMBL" id="AIQ15115.1"/>
    </source>
</evidence>
<accession>A0A089HWF7</accession>
<dbReference type="InterPro" id="IPR015421">
    <property type="entry name" value="PyrdxlP-dep_Trfase_major"/>
</dbReference>
<dbReference type="KEGG" id="pdu:PDUR_27030"/>
<dbReference type="AlphaFoldDB" id="A0A089HWF7"/>
<proteinExistence type="inferred from homology"/>
<keyword evidence="3 8" id="KW-0663">Pyridoxal phosphate</keyword>
<evidence type="ECO:0000313" key="11">
    <source>
        <dbReference type="Proteomes" id="UP000029409"/>
    </source>
</evidence>
<dbReference type="EC" id="4.4.1.2" evidence="4"/>
<comment type="catalytic activity">
    <reaction evidence="6">
        <text>L-homocysteine + H2O = 2-oxobutanoate + hydrogen sulfide + NH4(+) + H(+)</text>
        <dbReference type="Rhea" id="RHEA:14501"/>
        <dbReference type="ChEBI" id="CHEBI:15377"/>
        <dbReference type="ChEBI" id="CHEBI:15378"/>
        <dbReference type="ChEBI" id="CHEBI:16763"/>
        <dbReference type="ChEBI" id="CHEBI:28938"/>
        <dbReference type="ChEBI" id="CHEBI:29919"/>
        <dbReference type="ChEBI" id="CHEBI:58199"/>
        <dbReference type="EC" id="4.4.1.2"/>
    </reaction>
    <physiologicalReaction direction="left-to-right" evidence="6">
        <dbReference type="Rhea" id="RHEA:14502"/>
    </physiologicalReaction>
</comment>
<evidence type="ECO:0000256" key="2">
    <source>
        <dbReference type="ARBA" id="ARBA00009077"/>
    </source>
</evidence>
<reference evidence="10 11" key="1">
    <citation type="submission" date="2014-08" db="EMBL/GenBank/DDBJ databases">
        <title>Comparative genomics of the Paenibacillus odorifer group.</title>
        <authorList>
            <person name="den Bakker H.C."/>
            <person name="Tsai Y.-C."/>
            <person name="Martin N."/>
            <person name="Korlach J."/>
            <person name="Wiedmann M."/>
        </authorList>
    </citation>
    <scope>NUCLEOTIDE SEQUENCE [LARGE SCALE GENOMIC DNA]</scope>
    <source>
        <strain evidence="10 11">DSM 1735</strain>
    </source>
</reference>
<dbReference type="PROSITE" id="PS00868">
    <property type="entry name" value="CYS_MET_METAB_PP"/>
    <property type="match status" value="1"/>
</dbReference>
<feature type="modified residue" description="N6-(pyridoxal phosphate)lysine" evidence="8">
    <location>
        <position position="206"/>
    </location>
</feature>
<evidence type="ECO:0000256" key="8">
    <source>
        <dbReference type="PIRSR" id="PIRSR001434-2"/>
    </source>
</evidence>
<dbReference type="GO" id="GO:0018826">
    <property type="term" value="F:methionine gamma-lyase activity"/>
    <property type="evidence" value="ECO:0007669"/>
    <property type="project" value="UniProtKB-EC"/>
</dbReference>
<dbReference type="GO" id="GO:0030170">
    <property type="term" value="F:pyridoxal phosphate binding"/>
    <property type="evidence" value="ECO:0007669"/>
    <property type="project" value="InterPro"/>
</dbReference>
<dbReference type="GO" id="GO:0047982">
    <property type="term" value="F:homocysteine desulfhydrase activity"/>
    <property type="evidence" value="ECO:0007669"/>
    <property type="project" value="UniProtKB-EC"/>
</dbReference>
<dbReference type="GO" id="GO:0005737">
    <property type="term" value="C:cytoplasm"/>
    <property type="evidence" value="ECO:0007669"/>
    <property type="project" value="TreeGrafter"/>
</dbReference>
<dbReference type="CDD" id="cd00614">
    <property type="entry name" value="CGS_like"/>
    <property type="match status" value="1"/>
</dbReference>
<dbReference type="Proteomes" id="UP000029409">
    <property type="component" value="Chromosome"/>
</dbReference>
<evidence type="ECO:0000256" key="5">
    <source>
        <dbReference type="ARBA" id="ARBA00047199"/>
    </source>
</evidence>
<dbReference type="InterPro" id="IPR054542">
    <property type="entry name" value="Cys_met_metab_PP"/>
</dbReference>
<dbReference type="OrthoDB" id="9803887at2"/>
<dbReference type="GO" id="GO:0019346">
    <property type="term" value="P:transsulfuration"/>
    <property type="evidence" value="ECO:0007669"/>
    <property type="project" value="InterPro"/>
</dbReference>
<comment type="cofactor">
    <cofactor evidence="1 9">
        <name>pyridoxal 5'-phosphate</name>
        <dbReference type="ChEBI" id="CHEBI:597326"/>
    </cofactor>
</comment>
<dbReference type="RefSeq" id="WP_042208790.1">
    <property type="nucleotide sequence ID" value="NZ_CP009288.1"/>
</dbReference>
<dbReference type="EMBL" id="CP009288">
    <property type="protein sequence ID" value="AIQ15115.1"/>
    <property type="molecule type" value="Genomic_DNA"/>
</dbReference>
<dbReference type="Gene3D" id="3.40.640.10">
    <property type="entry name" value="Type I PLP-dependent aspartate aminotransferase-like (Major domain)"/>
    <property type="match status" value="1"/>
</dbReference>
<gene>
    <name evidence="10" type="ORF">PDUR_27030</name>
</gene>
<evidence type="ECO:0000256" key="7">
    <source>
        <dbReference type="ARBA" id="ARBA00052699"/>
    </source>
</evidence>
<dbReference type="InterPro" id="IPR015424">
    <property type="entry name" value="PyrdxlP-dep_Trfase"/>
</dbReference>
<dbReference type="eggNOG" id="COG0626">
    <property type="taxonomic scope" value="Bacteria"/>
</dbReference>
<evidence type="ECO:0000256" key="9">
    <source>
        <dbReference type="RuleBase" id="RU362118"/>
    </source>
</evidence>
<protein>
    <recommendedName>
        <fullName evidence="4">homocysteine desulfhydrase</fullName>
        <ecNumber evidence="4">4.4.1.2</ecNumber>
    </recommendedName>
    <alternativeName>
        <fullName evidence="5">Homocysteine desulfhydrase</fullName>
    </alternativeName>
</protein>
<dbReference type="PANTHER" id="PTHR11808">
    <property type="entry name" value="TRANS-SULFURATION ENZYME FAMILY MEMBER"/>
    <property type="match status" value="1"/>
</dbReference>
<name>A0A089HWF7_PAEDU</name>
<dbReference type="Gene3D" id="3.90.1150.10">
    <property type="entry name" value="Aspartate Aminotransferase, domain 1"/>
    <property type="match status" value="1"/>
</dbReference>
<evidence type="ECO:0000256" key="6">
    <source>
        <dbReference type="ARBA" id="ARBA00048780"/>
    </source>
</evidence>
<evidence type="ECO:0000256" key="3">
    <source>
        <dbReference type="ARBA" id="ARBA00022898"/>
    </source>
</evidence>
<evidence type="ECO:0000256" key="1">
    <source>
        <dbReference type="ARBA" id="ARBA00001933"/>
    </source>
</evidence>
<dbReference type="PIRSF" id="PIRSF001434">
    <property type="entry name" value="CGS"/>
    <property type="match status" value="1"/>
</dbReference>
<comment type="similarity">
    <text evidence="2 9">Belongs to the trans-sulfuration enzymes family.</text>
</comment>
<organism evidence="10 11">
    <name type="scientific">Paenibacillus durus</name>
    <name type="common">Paenibacillus azotofixans</name>
    <dbReference type="NCBI Taxonomy" id="44251"/>
    <lineage>
        <taxon>Bacteria</taxon>
        <taxon>Bacillati</taxon>
        <taxon>Bacillota</taxon>
        <taxon>Bacilli</taxon>
        <taxon>Bacillales</taxon>
        <taxon>Paenibacillaceae</taxon>
        <taxon>Paenibacillus</taxon>
    </lineage>
</organism>
<dbReference type="FunFam" id="3.40.640.10:FF:000046">
    <property type="entry name" value="Cystathionine gamma-lyase"/>
    <property type="match status" value="1"/>
</dbReference>